<dbReference type="SUPFAM" id="SSF56762">
    <property type="entry name" value="HydB/Nqo4-like"/>
    <property type="match status" value="1"/>
</dbReference>
<proteinExistence type="predicted"/>
<dbReference type="PANTHER" id="PTHR42958:SF4">
    <property type="entry name" value="HYDROGENASE EXPRESSION_FORMATION PROTEIN HUPK"/>
    <property type="match status" value="1"/>
</dbReference>
<dbReference type="GO" id="GO:0016151">
    <property type="term" value="F:nickel cation binding"/>
    <property type="evidence" value="ECO:0007669"/>
    <property type="project" value="InterPro"/>
</dbReference>
<reference evidence="2" key="1">
    <citation type="journal article" date="2022" name="Biol. Control">
        <title>In silico genomic analysis of Rhodopseudomonas palustris strains revealed potential biocontrol agents and crop yield enhancers.</title>
        <authorList>
            <person name="Surachat K."/>
            <person name="Kantachote D."/>
            <person name="Deachamag P."/>
            <person name="Wonglapsuwan M."/>
        </authorList>
    </citation>
    <scope>NUCLEOTIDE SEQUENCE</scope>
    <source>
        <strain evidence="2">TLS06</strain>
    </source>
</reference>
<protein>
    <submittedName>
        <fullName evidence="2">Nickel-dependent hydrogenase large subunit</fullName>
    </submittedName>
</protein>
<sequence length="369" mass="38655">MTAAPSEDRIEVGIVRRGDRVVRLDITARRPIGIGRLAQGKSGETIVALVPRLFALCASAQGVAAAQALAAARGISPAPALVAAQASAVLAERMIELLRGTVLLLGGGGSPALTHQLRDLMIAARPINPAAPLDDDAIARIAQELEALGLTPRALADVAACRRWLGSESLLAELHRPLVAEAEFGAAAVDPLTAADDAMIGERLIALGPSFAVRPDLAGRVPETGAFARTAHHPVVAAFGSGLFGRLLARLIEIAATPEQLRAVRSGDADAAAVVQSTRLSDGIGLAAVECARGRLYHLMVLDAEGAIRQFEILAPTEWNFHPRGPLARALVGTKLQASEADRRRVERLVAAFDPCVGFDVRFREAADA</sequence>
<dbReference type="Pfam" id="PF00374">
    <property type="entry name" value="NiFeSe_Hases"/>
    <property type="match status" value="1"/>
</dbReference>
<dbReference type="PANTHER" id="PTHR42958">
    <property type="entry name" value="HYDROGENASE-2 LARGE CHAIN"/>
    <property type="match status" value="1"/>
</dbReference>
<dbReference type="EMBL" id="CP076676">
    <property type="protein sequence ID" value="UYO40684.1"/>
    <property type="molecule type" value="Genomic_DNA"/>
</dbReference>
<dbReference type="InterPro" id="IPR050867">
    <property type="entry name" value="NiFe/NiFeSe_hydrgnase_LSU"/>
</dbReference>
<organism evidence="2 3">
    <name type="scientific">Rhodopseudomonas palustris</name>
    <dbReference type="NCBI Taxonomy" id="1076"/>
    <lineage>
        <taxon>Bacteria</taxon>
        <taxon>Pseudomonadati</taxon>
        <taxon>Pseudomonadota</taxon>
        <taxon>Alphaproteobacteria</taxon>
        <taxon>Hyphomicrobiales</taxon>
        <taxon>Nitrobacteraceae</taxon>
        <taxon>Rhodopseudomonas</taxon>
    </lineage>
</organism>
<dbReference type="InterPro" id="IPR029014">
    <property type="entry name" value="NiFe-Hase_large"/>
</dbReference>
<dbReference type="Proteomes" id="UP001163166">
    <property type="component" value="Chromosome"/>
</dbReference>
<gene>
    <name evidence="2" type="ORF">KQX62_05090</name>
</gene>
<name>A0AAX3E1S5_RHOPL</name>
<evidence type="ECO:0000256" key="1">
    <source>
        <dbReference type="PIRSR" id="PIRSR601501-1"/>
    </source>
</evidence>
<keyword evidence="1" id="KW-0533">Nickel</keyword>
<feature type="binding site" evidence="1">
    <location>
        <position position="313"/>
    </location>
    <ligand>
        <name>Mg(2+)</name>
        <dbReference type="ChEBI" id="CHEBI:18420"/>
    </ligand>
</feature>
<feature type="binding site" evidence="1">
    <location>
        <position position="356"/>
    </location>
    <ligand>
        <name>Ni(2+)</name>
        <dbReference type="ChEBI" id="CHEBI:49786"/>
    </ligand>
</feature>
<accession>A0AAX3E1S5</accession>
<dbReference type="AlphaFoldDB" id="A0AAX3E1S5"/>
<dbReference type="RefSeq" id="WP_264075636.1">
    <property type="nucleotide sequence ID" value="NZ_CP076676.1"/>
</dbReference>
<evidence type="ECO:0000313" key="2">
    <source>
        <dbReference type="EMBL" id="UYO40684.1"/>
    </source>
</evidence>
<keyword evidence="1" id="KW-0479">Metal-binding</keyword>
<dbReference type="Gene3D" id="1.10.645.10">
    <property type="entry name" value="Cytochrome-c3 Hydrogenase, chain B"/>
    <property type="match status" value="2"/>
</dbReference>
<evidence type="ECO:0000313" key="3">
    <source>
        <dbReference type="Proteomes" id="UP001163166"/>
    </source>
</evidence>
<dbReference type="InterPro" id="IPR001501">
    <property type="entry name" value="Ni-dep_hyd_lsu"/>
</dbReference>
<keyword evidence="1" id="KW-0460">Magnesium</keyword>
<comment type="cofactor">
    <cofactor evidence="1">
        <name>Ni(2+)</name>
        <dbReference type="ChEBI" id="CHEBI:49786"/>
    </cofactor>
</comment>